<dbReference type="AlphaFoldDB" id="A0A6A0ASX5"/>
<proteinExistence type="predicted"/>
<organism evidence="2 3">
    <name type="scientific">Streptomyces pacificus</name>
    <dbReference type="NCBI Taxonomy" id="2705029"/>
    <lineage>
        <taxon>Bacteria</taxon>
        <taxon>Bacillati</taxon>
        <taxon>Actinomycetota</taxon>
        <taxon>Actinomycetes</taxon>
        <taxon>Kitasatosporales</taxon>
        <taxon>Streptomycetaceae</taxon>
        <taxon>Streptomyces</taxon>
    </lineage>
</organism>
<evidence type="ECO:0000313" key="2">
    <source>
        <dbReference type="EMBL" id="GFH34964.1"/>
    </source>
</evidence>
<feature type="region of interest" description="Disordered" evidence="1">
    <location>
        <begin position="105"/>
        <end position="137"/>
    </location>
</feature>
<gene>
    <name evidence="2" type="ORF">SCWH03_11780</name>
</gene>
<protein>
    <submittedName>
        <fullName evidence="2">Uncharacterized protein</fullName>
    </submittedName>
</protein>
<sequence>MGGIRSARTGHMARPTALLSAVATLLAALFLCLGQAGTDPGPASEHAAHRAGAGFAASSPHSGGHTAETTRTGAPADSATLYSCPYDRGGCGISPHPGPAVLTAPTQDAPPAGTALPRGSAADRVTDGPPRTGALPRAPDLHALQVLRT</sequence>
<dbReference type="Proteomes" id="UP000484988">
    <property type="component" value="Unassembled WGS sequence"/>
</dbReference>
<reference evidence="2 3" key="1">
    <citation type="submission" date="2020-02" db="EMBL/GenBank/DDBJ databases">
        <title>Whole Genome Shotgun Sequence of Streptomyces sp. strain CWH03.</title>
        <authorList>
            <person name="Dohra H."/>
            <person name="Kodani S."/>
            <person name="Yamamura H."/>
        </authorList>
    </citation>
    <scope>NUCLEOTIDE SEQUENCE [LARGE SCALE GENOMIC DNA]</scope>
    <source>
        <strain evidence="2 3">CWH03</strain>
    </source>
</reference>
<evidence type="ECO:0000313" key="3">
    <source>
        <dbReference type="Proteomes" id="UP000484988"/>
    </source>
</evidence>
<accession>A0A6A0ASX5</accession>
<evidence type="ECO:0000256" key="1">
    <source>
        <dbReference type="SAM" id="MobiDB-lite"/>
    </source>
</evidence>
<keyword evidence="3" id="KW-1185">Reference proteome</keyword>
<comment type="caution">
    <text evidence="2">The sequence shown here is derived from an EMBL/GenBank/DDBJ whole genome shotgun (WGS) entry which is preliminary data.</text>
</comment>
<feature type="region of interest" description="Disordered" evidence="1">
    <location>
        <begin position="39"/>
        <end position="77"/>
    </location>
</feature>
<dbReference type="EMBL" id="BLLG01000003">
    <property type="protein sequence ID" value="GFH34964.1"/>
    <property type="molecule type" value="Genomic_DNA"/>
</dbReference>
<dbReference type="RefSeq" id="WP_173262790.1">
    <property type="nucleotide sequence ID" value="NZ_BLLG01000003.1"/>
</dbReference>
<name>A0A6A0ASX5_9ACTN</name>